<dbReference type="OrthoDB" id="9802016at2"/>
<gene>
    <name evidence="5" type="primary">bigR</name>
    <name evidence="5" type="ORF">Pla123a_12700</name>
</gene>
<dbReference type="PANTHER" id="PTHR43132:SF2">
    <property type="entry name" value="ARSENICAL RESISTANCE OPERON REPRESSOR ARSR-RELATED"/>
    <property type="match status" value="1"/>
</dbReference>
<evidence type="ECO:0000313" key="5">
    <source>
        <dbReference type="EMBL" id="TWT78478.1"/>
    </source>
</evidence>
<organism evidence="5 6">
    <name type="scientific">Posidoniimonas polymericola</name>
    <dbReference type="NCBI Taxonomy" id="2528002"/>
    <lineage>
        <taxon>Bacteria</taxon>
        <taxon>Pseudomonadati</taxon>
        <taxon>Planctomycetota</taxon>
        <taxon>Planctomycetia</taxon>
        <taxon>Pirellulales</taxon>
        <taxon>Lacipirellulaceae</taxon>
        <taxon>Posidoniimonas</taxon>
    </lineage>
</organism>
<dbReference type="PRINTS" id="PR00778">
    <property type="entry name" value="HTHARSR"/>
</dbReference>
<dbReference type="InterPro" id="IPR001845">
    <property type="entry name" value="HTH_ArsR_DNA-bd_dom"/>
</dbReference>
<protein>
    <submittedName>
        <fullName evidence="5">Biofilm growth-associated repressor</fullName>
    </submittedName>
</protein>
<keyword evidence="2" id="KW-0238">DNA-binding</keyword>
<dbReference type="EMBL" id="SJPO01000002">
    <property type="protein sequence ID" value="TWT78478.1"/>
    <property type="molecule type" value="Genomic_DNA"/>
</dbReference>
<dbReference type="AlphaFoldDB" id="A0A5C5YU34"/>
<name>A0A5C5YU34_9BACT</name>
<reference evidence="5 6" key="1">
    <citation type="submission" date="2019-02" db="EMBL/GenBank/DDBJ databases">
        <title>Deep-cultivation of Planctomycetes and their phenomic and genomic characterization uncovers novel biology.</title>
        <authorList>
            <person name="Wiegand S."/>
            <person name="Jogler M."/>
            <person name="Boedeker C."/>
            <person name="Pinto D."/>
            <person name="Vollmers J."/>
            <person name="Rivas-Marin E."/>
            <person name="Kohn T."/>
            <person name="Peeters S.H."/>
            <person name="Heuer A."/>
            <person name="Rast P."/>
            <person name="Oberbeckmann S."/>
            <person name="Bunk B."/>
            <person name="Jeske O."/>
            <person name="Meyerdierks A."/>
            <person name="Storesund J.E."/>
            <person name="Kallscheuer N."/>
            <person name="Luecker S."/>
            <person name="Lage O.M."/>
            <person name="Pohl T."/>
            <person name="Merkel B.J."/>
            <person name="Hornburger P."/>
            <person name="Mueller R.-W."/>
            <person name="Bruemmer F."/>
            <person name="Labrenz M."/>
            <person name="Spormann A.M."/>
            <person name="Op Den Camp H."/>
            <person name="Overmann J."/>
            <person name="Amann R."/>
            <person name="Jetten M.S.M."/>
            <person name="Mascher T."/>
            <person name="Medema M.H."/>
            <person name="Devos D.P."/>
            <person name="Kaster A.-K."/>
            <person name="Ovreas L."/>
            <person name="Rohde M."/>
            <person name="Galperin M.Y."/>
            <person name="Jogler C."/>
        </authorList>
    </citation>
    <scope>NUCLEOTIDE SEQUENCE [LARGE SCALE GENOMIC DNA]</scope>
    <source>
        <strain evidence="5 6">Pla123a</strain>
    </source>
</reference>
<dbReference type="PANTHER" id="PTHR43132">
    <property type="entry name" value="ARSENICAL RESISTANCE OPERON REPRESSOR ARSR-RELATED"/>
    <property type="match status" value="1"/>
</dbReference>
<dbReference type="Gene3D" id="1.10.10.10">
    <property type="entry name" value="Winged helix-like DNA-binding domain superfamily/Winged helix DNA-binding domain"/>
    <property type="match status" value="1"/>
</dbReference>
<evidence type="ECO:0000256" key="1">
    <source>
        <dbReference type="ARBA" id="ARBA00023015"/>
    </source>
</evidence>
<keyword evidence="6" id="KW-1185">Reference proteome</keyword>
<dbReference type="SUPFAM" id="SSF46785">
    <property type="entry name" value="Winged helix' DNA-binding domain"/>
    <property type="match status" value="1"/>
</dbReference>
<dbReference type="Pfam" id="PF12840">
    <property type="entry name" value="HTH_20"/>
    <property type="match status" value="1"/>
</dbReference>
<dbReference type="NCBIfam" id="NF033788">
    <property type="entry name" value="HTH_metalloreg"/>
    <property type="match status" value="1"/>
</dbReference>
<dbReference type="Proteomes" id="UP000318478">
    <property type="component" value="Unassembled WGS sequence"/>
</dbReference>
<dbReference type="CDD" id="cd00090">
    <property type="entry name" value="HTH_ARSR"/>
    <property type="match status" value="1"/>
</dbReference>
<dbReference type="InterPro" id="IPR011991">
    <property type="entry name" value="ArsR-like_HTH"/>
</dbReference>
<dbReference type="GO" id="GO:0003700">
    <property type="term" value="F:DNA-binding transcription factor activity"/>
    <property type="evidence" value="ECO:0007669"/>
    <property type="project" value="InterPro"/>
</dbReference>
<dbReference type="InterPro" id="IPR036388">
    <property type="entry name" value="WH-like_DNA-bd_sf"/>
</dbReference>
<feature type="domain" description="HTH arsR-type" evidence="4">
    <location>
        <begin position="16"/>
        <end position="109"/>
    </location>
</feature>
<comment type="caution">
    <text evidence="5">The sequence shown here is derived from an EMBL/GenBank/DDBJ whole genome shotgun (WGS) entry which is preliminary data.</text>
</comment>
<dbReference type="InterPro" id="IPR051011">
    <property type="entry name" value="Metal_resp_trans_reg"/>
</dbReference>
<evidence type="ECO:0000256" key="2">
    <source>
        <dbReference type="ARBA" id="ARBA00023125"/>
    </source>
</evidence>
<dbReference type="SMART" id="SM00418">
    <property type="entry name" value="HTH_ARSR"/>
    <property type="match status" value="1"/>
</dbReference>
<keyword evidence="1" id="KW-0805">Transcription regulation</keyword>
<dbReference type="InterPro" id="IPR036390">
    <property type="entry name" value="WH_DNA-bd_sf"/>
</dbReference>
<evidence type="ECO:0000256" key="3">
    <source>
        <dbReference type="ARBA" id="ARBA00023163"/>
    </source>
</evidence>
<keyword evidence="3" id="KW-0804">Transcription</keyword>
<proteinExistence type="predicted"/>
<dbReference type="RefSeq" id="WP_146584970.1">
    <property type="nucleotide sequence ID" value="NZ_SJPO01000002.1"/>
</dbReference>
<sequence length="109" mass="12495">MTNSNTRSRTKKVRLTDLEALGNAAECLRTLAHPHRLRIVQMLLQRDFTVGELAEACDIQSHMASEHLRLMQRCGLLSSRKEGRRVFYQVAEDHLASIMQCIETRFGVQ</sequence>
<dbReference type="PROSITE" id="PS50987">
    <property type="entry name" value="HTH_ARSR_2"/>
    <property type="match status" value="1"/>
</dbReference>
<evidence type="ECO:0000259" key="4">
    <source>
        <dbReference type="PROSITE" id="PS50987"/>
    </source>
</evidence>
<accession>A0A5C5YU34</accession>
<dbReference type="GO" id="GO:0003677">
    <property type="term" value="F:DNA binding"/>
    <property type="evidence" value="ECO:0007669"/>
    <property type="project" value="UniProtKB-KW"/>
</dbReference>
<evidence type="ECO:0000313" key="6">
    <source>
        <dbReference type="Proteomes" id="UP000318478"/>
    </source>
</evidence>